<keyword evidence="3" id="KW-0547">Nucleotide-binding</keyword>
<evidence type="ECO:0000313" key="10">
    <source>
        <dbReference type="Proteomes" id="UP000069906"/>
    </source>
</evidence>
<dbReference type="Gene3D" id="3.40.50.300">
    <property type="entry name" value="P-loop containing nucleotide triphosphate hydrolases"/>
    <property type="match status" value="1"/>
</dbReference>
<evidence type="ECO:0000259" key="6">
    <source>
        <dbReference type="PROSITE" id="PS50893"/>
    </source>
</evidence>
<dbReference type="KEGG" id="hsf:HLASA_0314"/>
<dbReference type="InterPro" id="IPR003439">
    <property type="entry name" value="ABC_transporter-like_ATP-bd"/>
</dbReference>
<evidence type="ECO:0000313" key="8">
    <source>
        <dbReference type="EMBL" id="ALG81224.1"/>
    </source>
</evidence>
<dbReference type="GO" id="GO:0005886">
    <property type="term" value="C:plasma membrane"/>
    <property type="evidence" value="ECO:0007669"/>
    <property type="project" value="UniProtKB-SubCell"/>
</dbReference>
<protein>
    <submittedName>
        <fullName evidence="7">ABC-type cobalt transport system, ATP-binding protein</fullName>
    </submittedName>
</protein>
<dbReference type="Pfam" id="PF00005">
    <property type="entry name" value="ABC_tran"/>
    <property type="match status" value="1"/>
</dbReference>
<comment type="subcellular location">
    <subcellularLocation>
        <location evidence="1">Cell membrane</location>
    </subcellularLocation>
</comment>
<dbReference type="GO" id="GO:0016887">
    <property type="term" value="F:ATP hydrolysis activity"/>
    <property type="evidence" value="ECO:0007669"/>
    <property type="project" value="InterPro"/>
</dbReference>
<organism evidence="7 10">
    <name type="scientific">Halanaeroarchaeum sulfurireducens</name>
    <dbReference type="NCBI Taxonomy" id="1604004"/>
    <lineage>
        <taxon>Archaea</taxon>
        <taxon>Methanobacteriati</taxon>
        <taxon>Methanobacteriota</taxon>
        <taxon>Stenosarchaea group</taxon>
        <taxon>Halobacteria</taxon>
        <taxon>Halobacteriales</taxon>
        <taxon>Halobacteriaceae</taxon>
        <taxon>Halanaeroarchaeum</taxon>
    </lineage>
</organism>
<dbReference type="GeneID" id="26009684"/>
<comment type="function">
    <text evidence="5">Probably part of an ABC transporter complex. Responsible for energy coupling to the transport system.</text>
</comment>
<dbReference type="OrthoDB" id="18209at2157"/>
<dbReference type="Proteomes" id="UP000069906">
    <property type="component" value="Chromosome"/>
</dbReference>
<evidence type="ECO:0000313" key="7">
    <source>
        <dbReference type="EMBL" id="AKH96822.1"/>
    </source>
</evidence>
<dbReference type="PANTHER" id="PTHR42734:SF20">
    <property type="entry name" value="ABC-TYPE IRON(III)-SIDEROPHORE TRANSPORT SYSTEM, ATPASE COMPONENT"/>
    <property type="match status" value="1"/>
</dbReference>
<proteinExistence type="predicted"/>
<evidence type="ECO:0000256" key="3">
    <source>
        <dbReference type="ARBA" id="ARBA00022741"/>
    </source>
</evidence>
<dbReference type="InterPro" id="IPR017871">
    <property type="entry name" value="ABC_transporter-like_CS"/>
</dbReference>
<name>A0A0F7P7Y0_9EURY</name>
<dbReference type="GO" id="GO:0055085">
    <property type="term" value="P:transmembrane transport"/>
    <property type="evidence" value="ECO:0007669"/>
    <property type="project" value="InterPro"/>
</dbReference>
<dbReference type="KEGG" id="hsu:HLASF_0315"/>
<dbReference type="PROSITE" id="PS00211">
    <property type="entry name" value="ABC_TRANSPORTER_1"/>
    <property type="match status" value="1"/>
</dbReference>
<dbReference type="SUPFAM" id="SSF52540">
    <property type="entry name" value="P-loop containing nucleoside triphosphate hydrolases"/>
    <property type="match status" value="1"/>
</dbReference>
<dbReference type="GO" id="GO:0005524">
    <property type="term" value="F:ATP binding"/>
    <property type="evidence" value="ECO:0007669"/>
    <property type="project" value="UniProtKB-KW"/>
</dbReference>
<feature type="domain" description="ABC transporter" evidence="6">
    <location>
        <begin position="2"/>
        <end position="216"/>
    </location>
</feature>
<dbReference type="PANTHER" id="PTHR42734">
    <property type="entry name" value="METAL TRANSPORT SYSTEM ATP-BINDING PROTEIN TM_0124-RELATED"/>
    <property type="match status" value="1"/>
</dbReference>
<dbReference type="PROSITE" id="PS50893">
    <property type="entry name" value="ABC_TRANSPORTER_2"/>
    <property type="match status" value="1"/>
</dbReference>
<dbReference type="EMBL" id="CP008874">
    <property type="protein sequence ID" value="AKH96822.1"/>
    <property type="molecule type" value="Genomic_DNA"/>
</dbReference>
<dbReference type="CDD" id="cd03225">
    <property type="entry name" value="ABC_cobalt_CbiO_domain1"/>
    <property type="match status" value="1"/>
</dbReference>
<evidence type="ECO:0000256" key="1">
    <source>
        <dbReference type="ARBA" id="ARBA00004236"/>
    </source>
</evidence>
<sequence>MIDVRDLTFGYGETPVLTDVDLHVDADETFALMGPNGAGKTTLLKCIAELYEPDDGRVEIAAETVGFAPERPDDALFAASVEEEVAFFARNRDLDVGTRVAAAMEEMNVAHLSDRVPQTLSAGEKRRVSLAAVLSGDPAVVALDEPTSGLDARHVAALGATVQSLDRTVVLATHDADFALRYADRVALLDRGTVLRTGPVDALLADHDVDYASIGIRPPGAIRFARRHGWDDPPLTVTEAAARRDAEESGE</sequence>
<dbReference type="RefSeq" id="WP_050047654.1">
    <property type="nucleotide sequence ID" value="NZ_CP008874.1"/>
</dbReference>
<dbReference type="STRING" id="1604004.HLASA_0314"/>
<accession>A0A0F7P7Y0</accession>
<reference evidence="9" key="2">
    <citation type="submission" date="2015-05" db="EMBL/GenBank/DDBJ databases">
        <title>Complete genome sequence of Halanaeroarchaeum sulfurireducens type strain M27-SA2, a sulfate-reducer haloarchaeon from marine anoxic lake Medee.</title>
        <authorList>
            <person name="Messina E."/>
            <person name="Kublanov I.V."/>
            <person name="Toshchakov S."/>
            <person name="Arcadi E."/>
            <person name="La Spada G."/>
            <person name="La Cono V."/>
            <person name="Yakimov M.M."/>
        </authorList>
    </citation>
    <scope>NUCLEOTIDE SEQUENCE [LARGE SCALE GENOMIC DNA]</scope>
    <source>
        <strain evidence="9">M27-SA2</strain>
    </source>
</reference>
<gene>
    <name evidence="7" type="primary">cbiO2</name>
    <name evidence="8" type="ORF">HLASA_0314</name>
    <name evidence="7" type="ORF">HLASF_0315</name>
</gene>
<dbReference type="InterPro" id="IPR015856">
    <property type="entry name" value="ABC_transpr_CbiO/EcfA_su"/>
</dbReference>
<dbReference type="SMART" id="SM00382">
    <property type="entry name" value="AAA"/>
    <property type="match status" value="1"/>
</dbReference>
<reference evidence="7 10" key="1">
    <citation type="journal article" date="2015" name="ISME J.">
        <title>Elemental sulfur and acetate can support life of a novel strictly anaerobic haloarchaeon.</title>
        <authorList>
            <person name="Sorokin D.Y."/>
            <person name="Kublanov I.V."/>
            <person name="Gavrilov S.N."/>
            <person name="Rojo D."/>
            <person name="Roman P."/>
            <person name="Golyshin P.N."/>
            <person name="Slepak V.Z."/>
            <person name="Smedile F."/>
            <person name="Ferrer M."/>
            <person name="Messina E."/>
            <person name="La Cono V."/>
            <person name="Yakimov M.M."/>
        </authorList>
    </citation>
    <scope>NUCLEOTIDE SEQUENCE [LARGE SCALE GENOMIC DNA]</scope>
    <source>
        <strain evidence="7 10">HSR2</strain>
    </source>
</reference>
<evidence type="ECO:0000256" key="4">
    <source>
        <dbReference type="ARBA" id="ARBA00022840"/>
    </source>
</evidence>
<evidence type="ECO:0000256" key="2">
    <source>
        <dbReference type="ARBA" id="ARBA00022448"/>
    </source>
</evidence>
<dbReference type="HOGENOM" id="CLU_000604_1_2_2"/>
<dbReference type="Proteomes" id="UP000060390">
    <property type="component" value="Chromosome"/>
</dbReference>
<dbReference type="InterPro" id="IPR050153">
    <property type="entry name" value="Metal_Ion_Import_ABC"/>
</dbReference>
<evidence type="ECO:0000313" key="9">
    <source>
        <dbReference type="Proteomes" id="UP000060390"/>
    </source>
</evidence>
<keyword evidence="4 7" id="KW-0067">ATP-binding</keyword>
<dbReference type="InterPro" id="IPR027417">
    <property type="entry name" value="P-loop_NTPase"/>
</dbReference>
<keyword evidence="10" id="KW-1185">Reference proteome</keyword>
<dbReference type="AlphaFoldDB" id="A0A0F7P7Y0"/>
<evidence type="ECO:0000256" key="5">
    <source>
        <dbReference type="ARBA" id="ARBA00025157"/>
    </source>
</evidence>
<reference evidence="8 9" key="3">
    <citation type="journal article" date="2016" name="Stand. Genomic Sci.">
        <title>Complete genome sequence of 'Halanaeroarchaeum sulfurireducens' M27-SA2, a sulfur-reducing and acetate-oxidizing haloarchaeon from the deep-sea hypersaline anoxic lake Medee.</title>
        <authorList>
            <person name="Messina E."/>
            <person name="Sorokin D.Y."/>
            <person name="Kublanov I.V."/>
            <person name="Toshchakov S."/>
            <person name="Lopatina A."/>
            <person name="Arcadi E."/>
            <person name="Smedile F."/>
            <person name="La Spada G."/>
            <person name="La Cono V."/>
            <person name="Yakimov M.M."/>
        </authorList>
    </citation>
    <scope>NUCLEOTIDE SEQUENCE [LARGE SCALE GENOMIC DNA]</scope>
    <source>
        <strain evidence="8 9">M27-SA2</strain>
    </source>
</reference>
<dbReference type="EMBL" id="CP011564">
    <property type="protein sequence ID" value="ALG81224.1"/>
    <property type="molecule type" value="Genomic_DNA"/>
</dbReference>
<dbReference type="InterPro" id="IPR003593">
    <property type="entry name" value="AAA+_ATPase"/>
</dbReference>
<keyword evidence="2" id="KW-0813">Transport</keyword>